<proteinExistence type="predicted"/>
<gene>
    <name evidence="3" type="primary">LOC108569036</name>
</gene>
<dbReference type="Proteomes" id="UP000695000">
    <property type="component" value="Unplaced"/>
</dbReference>
<feature type="chain" id="PRO_5045782951" evidence="1">
    <location>
        <begin position="23"/>
        <end position="116"/>
    </location>
</feature>
<accession>A0ABM1NGG1</accession>
<evidence type="ECO:0000313" key="2">
    <source>
        <dbReference type="Proteomes" id="UP000695000"/>
    </source>
</evidence>
<keyword evidence="1" id="KW-0732">Signal</keyword>
<protein>
    <submittedName>
        <fullName evidence="3">Uncharacterized protein LOC108569036</fullName>
    </submittedName>
</protein>
<sequence length="116" mass="12698">MSRSIFYGFVFAAAVVVISIKANPIPEQNTNDPQLTGKMFGGSMGMGSPHSFHQFHPQMQQMPYNPSMMGSFNPVYGGYSGHPGSSGMHPSIGGNGYVPNYLQQYDIIYSKSRKVQ</sequence>
<dbReference type="RefSeq" id="XP_017785911.1">
    <property type="nucleotide sequence ID" value="XM_017930422.1"/>
</dbReference>
<organism evidence="2 3">
    <name type="scientific">Nicrophorus vespilloides</name>
    <name type="common">Boreal carrion beetle</name>
    <dbReference type="NCBI Taxonomy" id="110193"/>
    <lineage>
        <taxon>Eukaryota</taxon>
        <taxon>Metazoa</taxon>
        <taxon>Ecdysozoa</taxon>
        <taxon>Arthropoda</taxon>
        <taxon>Hexapoda</taxon>
        <taxon>Insecta</taxon>
        <taxon>Pterygota</taxon>
        <taxon>Neoptera</taxon>
        <taxon>Endopterygota</taxon>
        <taxon>Coleoptera</taxon>
        <taxon>Polyphaga</taxon>
        <taxon>Staphyliniformia</taxon>
        <taxon>Silphidae</taxon>
        <taxon>Nicrophorinae</taxon>
        <taxon>Nicrophorus</taxon>
    </lineage>
</organism>
<reference evidence="3" key="1">
    <citation type="submission" date="2025-08" db="UniProtKB">
        <authorList>
            <consortium name="RefSeq"/>
        </authorList>
    </citation>
    <scope>IDENTIFICATION</scope>
    <source>
        <tissue evidence="3">Whole Larva</tissue>
    </source>
</reference>
<feature type="signal peptide" evidence="1">
    <location>
        <begin position="1"/>
        <end position="22"/>
    </location>
</feature>
<name>A0ABM1NGG1_NICVS</name>
<keyword evidence="2" id="KW-1185">Reference proteome</keyword>
<evidence type="ECO:0000256" key="1">
    <source>
        <dbReference type="SAM" id="SignalP"/>
    </source>
</evidence>
<evidence type="ECO:0000313" key="3">
    <source>
        <dbReference type="RefSeq" id="XP_017785911.1"/>
    </source>
</evidence>
<dbReference type="GeneID" id="108569036"/>